<accession>A0A1F7YW90</accession>
<comment type="caution">
    <text evidence="1">The sequence shown here is derived from an EMBL/GenBank/DDBJ whole genome shotgun (WGS) entry which is preliminary data.</text>
</comment>
<proteinExistence type="predicted"/>
<organism evidence="1 2">
    <name type="scientific">Candidatus Woesebacteria bacterium RIFCSPHIGHO2_01_FULL_44_21</name>
    <dbReference type="NCBI Taxonomy" id="1802503"/>
    <lineage>
        <taxon>Bacteria</taxon>
        <taxon>Candidatus Woeseibacteriota</taxon>
    </lineage>
</organism>
<dbReference type="AlphaFoldDB" id="A0A1F7YW90"/>
<evidence type="ECO:0000313" key="1">
    <source>
        <dbReference type="EMBL" id="OGM31537.1"/>
    </source>
</evidence>
<dbReference type="Proteomes" id="UP000178870">
    <property type="component" value="Unassembled WGS sequence"/>
</dbReference>
<protein>
    <submittedName>
        <fullName evidence="1">Uncharacterized protein</fullName>
    </submittedName>
</protein>
<reference evidence="1 2" key="1">
    <citation type="journal article" date="2016" name="Nat. Commun.">
        <title>Thousands of microbial genomes shed light on interconnected biogeochemical processes in an aquifer system.</title>
        <authorList>
            <person name="Anantharaman K."/>
            <person name="Brown C.T."/>
            <person name="Hug L.A."/>
            <person name="Sharon I."/>
            <person name="Castelle C.J."/>
            <person name="Probst A.J."/>
            <person name="Thomas B.C."/>
            <person name="Singh A."/>
            <person name="Wilkins M.J."/>
            <person name="Karaoz U."/>
            <person name="Brodie E.L."/>
            <person name="Williams K.H."/>
            <person name="Hubbard S.S."/>
            <person name="Banfield J.F."/>
        </authorList>
    </citation>
    <scope>NUCLEOTIDE SEQUENCE [LARGE SCALE GENOMIC DNA]</scope>
</reference>
<dbReference type="EMBL" id="MGGP01000024">
    <property type="protein sequence ID" value="OGM31537.1"/>
    <property type="molecule type" value="Genomic_DNA"/>
</dbReference>
<name>A0A1F7YW90_9BACT</name>
<sequence length="117" mass="13877">MSKLFYDHLVDMAELEKLVKKNVKDAEARNEIYGLIDEIVHHRVVGCILERLPEHHHKEFLDHVHSRAHDEGILDYVRERVVEDVEEFIKREVYLVGTELLAMFAPKNEELQRPDLH</sequence>
<gene>
    <name evidence="1" type="ORF">A2803_02265</name>
</gene>
<evidence type="ECO:0000313" key="2">
    <source>
        <dbReference type="Proteomes" id="UP000178870"/>
    </source>
</evidence>